<dbReference type="EMBL" id="FUZT01000005">
    <property type="protein sequence ID" value="SKC69929.1"/>
    <property type="molecule type" value="Genomic_DNA"/>
</dbReference>
<evidence type="ECO:0000256" key="2">
    <source>
        <dbReference type="ARBA" id="ARBA00004648"/>
    </source>
</evidence>
<dbReference type="GO" id="GO:0050650">
    <property type="term" value="P:chondroitin sulfate proteoglycan biosynthetic process"/>
    <property type="evidence" value="ECO:0007669"/>
    <property type="project" value="TreeGrafter"/>
</dbReference>
<evidence type="ECO:0000256" key="5">
    <source>
        <dbReference type="ARBA" id="ARBA00022692"/>
    </source>
</evidence>
<dbReference type="Pfam" id="PF02485">
    <property type="entry name" value="Branch"/>
    <property type="match status" value="1"/>
</dbReference>
<dbReference type="RefSeq" id="WP_170917382.1">
    <property type="nucleotide sequence ID" value="NZ_FUZT01000005.1"/>
</dbReference>
<keyword evidence="7" id="KW-0256">Endoplasmic reticulum</keyword>
<protein>
    <recommendedName>
        <fullName evidence="14">Peptide O-xylosyltransferase</fullName>
    </recommendedName>
</protein>
<keyword evidence="8" id="KW-0735">Signal-anchor</keyword>
<keyword evidence="3" id="KW-0328">Glycosyltransferase</keyword>
<comment type="subcellular location">
    <subcellularLocation>
        <location evidence="2">Endoplasmic reticulum membrane</location>
        <topology evidence="2">Single-pass type II membrane protein</topology>
    </subcellularLocation>
    <subcellularLocation>
        <location evidence="1">Golgi apparatus membrane</location>
        <topology evidence="1">Single-pass type II membrane protein</topology>
    </subcellularLocation>
</comment>
<dbReference type="GO" id="GO:0046872">
    <property type="term" value="F:metal ion binding"/>
    <property type="evidence" value="ECO:0007669"/>
    <property type="project" value="UniProtKB-KW"/>
</dbReference>
<keyword evidence="12" id="KW-1015">Disulfide bond</keyword>
<dbReference type="PANTHER" id="PTHR46025:SF3">
    <property type="entry name" value="XYLOSYLTRANSFERASE OXT"/>
    <property type="match status" value="1"/>
</dbReference>
<evidence type="ECO:0000256" key="14">
    <source>
        <dbReference type="ARBA" id="ARBA00042865"/>
    </source>
</evidence>
<evidence type="ECO:0000313" key="15">
    <source>
        <dbReference type="EMBL" id="SKC69929.1"/>
    </source>
</evidence>
<keyword evidence="4" id="KW-0808">Transferase</keyword>
<gene>
    <name evidence="15" type="ORF">SAMN02194393_02340</name>
</gene>
<evidence type="ECO:0000256" key="3">
    <source>
        <dbReference type="ARBA" id="ARBA00022676"/>
    </source>
</evidence>
<keyword evidence="16" id="KW-1185">Reference proteome</keyword>
<sequence length="315" mass="38013">MTFSLDFGEQDYYKKMNKSKVSNMNDQKKLKISFLILAHKDPFQLITFINTLDCEDVNFFIHVDKKSSMINHTALEELKHRNNVFFIEKRYDISWGGYKMIEATIGLMKEALKKSDCDYISLHSGQDLPIKNKYEIINFLKRNRGKEFINHFSLNVNWWWPNNALDRIRYYWFIDQIGLEKSWELYEVQKKLKDKRKFLKDIKPYAGWQWWTITRECTEYIINYLNQNQSFCDYYKYTLIPDEGFFQTIVLNSHFRNRVINNNLRFIAGGGENLHPKTLTRDDYNYIMMSDMLFARKFDTNVDNEIIEIIKNRVM</sequence>
<keyword evidence="10" id="KW-0333">Golgi apparatus</keyword>
<dbReference type="GO" id="GO:0030158">
    <property type="term" value="F:protein xylosyltransferase activity"/>
    <property type="evidence" value="ECO:0007669"/>
    <property type="project" value="InterPro"/>
</dbReference>
<evidence type="ECO:0000313" key="16">
    <source>
        <dbReference type="Proteomes" id="UP000190285"/>
    </source>
</evidence>
<dbReference type="STRING" id="36842.SAMN02194393_02340"/>
<evidence type="ECO:0000256" key="8">
    <source>
        <dbReference type="ARBA" id="ARBA00022968"/>
    </source>
</evidence>
<evidence type="ECO:0000256" key="11">
    <source>
        <dbReference type="ARBA" id="ARBA00023136"/>
    </source>
</evidence>
<dbReference type="InterPro" id="IPR043538">
    <property type="entry name" value="XYLT"/>
</dbReference>
<evidence type="ECO:0000256" key="12">
    <source>
        <dbReference type="ARBA" id="ARBA00023157"/>
    </source>
</evidence>
<name>A0A1T5L2U1_9FIRM</name>
<evidence type="ECO:0000256" key="6">
    <source>
        <dbReference type="ARBA" id="ARBA00022723"/>
    </source>
</evidence>
<dbReference type="GO" id="GO:0015012">
    <property type="term" value="P:heparan sulfate proteoglycan biosynthetic process"/>
    <property type="evidence" value="ECO:0007669"/>
    <property type="project" value="TreeGrafter"/>
</dbReference>
<keyword evidence="11" id="KW-0472">Membrane</keyword>
<evidence type="ECO:0000256" key="13">
    <source>
        <dbReference type="ARBA" id="ARBA00023180"/>
    </source>
</evidence>
<dbReference type="AlphaFoldDB" id="A0A1T5L2U1"/>
<organism evidence="15 16">
    <name type="scientific">Maledivibacter halophilus</name>
    <dbReference type="NCBI Taxonomy" id="36842"/>
    <lineage>
        <taxon>Bacteria</taxon>
        <taxon>Bacillati</taxon>
        <taxon>Bacillota</taxon>
        <taxon>Clostridia</taxon>
        <taxon>Peptostreptococcales</taxon>
        <taxon>Caminicellaceae</taxon>
        <taxon>Maledivibacter</taxon>
    </lineage>
</organism>
<keyword evidence="5" id="KW-0812">Transmembrane</keyword>
<keyword evidence="9" id="KW-1133">Transmembrane helix</keyword>
<keyword evidence="13" id="KW-0325">Glycoprotein</keyword>
<dbReference type="Proteomes" id="UP000190285">
    <property type="component" value="Unassembled WGS sequence"/>
</dbReference>
<dbReference type="GO" id="GO:0016020">
    <property type="term" value="C:membrane"/>
    <property type="evidence" value="ECO:0007669"/>
    <property type="project" value="InterPro"/>
</dbReference>
<evidence type="ECO:0000256" key="7">
    <source>
        <dbReference type="ARBA" id="ARBA00022824"/>
    </source>
</evidence>
<evidence type="ECO:0000256" key="9">
    <source>
        <dbReference type="ARBA" id="ARBA00022989"/>
    </source>
</evidence>
<dbReference type="PANTHER" id="PTHR46025">
    <property type="entry name" value="XYLOSYLTRANSFERASE OXT"/>
    <property type="match status" value="1"/>
</dbReference>
<evidence type="ECO:0000256" key="1">
    <source>
        <dbReference type="ARBA" id="ARBA00004323"/>
    </source>
</evidence>
<evidence type="ECO:0000256" key="4">
    <source>
        <dbReference type="ARBA" id="ARBA00022679"/>
    </source>
</evidence>
<reference evidence="15 16" key="1">
    <citation type="submission" date="2017-02" db="EMBL/GenBank/DDBJ databases">
        <authorList>
            <person name="Peterson S.W."/>
        </authorList>
    </citation>
    <scope>NUCLEOTIDE SEQUENCE [LARGE SCALE GENOMIC DNA]</scope>
    <source>
        <strain evidence="15 16">M1</strain>
    </source>
</reference>
<proteinExistence type="predicted"/>
<evidence type="ECO:0000256" key="10">
    <source>
        <dbReference type="ARBA" id="ARBA00023034"/>
    </source>
</evidence>
<dbReference type="InterPro" id="IPR003406">
    <property type="entry name" value="Glyco_trans_14"/>
</dbReference>
<keyword evidence="6" id="KW-0479">Metal-binding</keyword>
<accession>A0A1T5L2U1</accession>